<accession>A0AAD4NG22</accession>
<sequence>MVYTVFSLIEESSDRSTLEKEKYESIGTHACVELRNRRPYHFRTRCKTDADFGMLQCCLTCRTDISKLGQELFSQGTRSRHCFDRHNRKFCQHFVHQGGMWAANQKKQVSCNGESASLAFRICRRSCGFCNPNLYEDDRKSTKCPTNIAISTAPKNAKNVTVIYPGIGGGQVSVTTEIAISIKLPSTNKTKQVTGVSSLPTQPTTPALPLGVGSPEPPLVMPPPQPVVFPPPTLPPSTQRPPQPPHIFPEPWWPSKPYVGPQPLTITWRPVPNPWPVPPYPSWPTQTDTPPSATNWPQPWDQATQPPISISHHVKGMLEEIMDIELDLDSSSGDLLQEILLDDIK</sequence>
<dbReference type="AlphaFoldDB" id="A0AAD4NG22"/>
<keyword evidence="2" id="KW-1185">Reference proteome</keyword>
<protein>
    <submittedName>
        <fullName evidence="1">Uncharacterized protein</fullName>
    </submittedName>
</protein>
<dbReference type="Proteomes" id="UP001201812">
    <property type="component" value="Unassembled WGS sequence"/>
</dbReference>
<dbReference type="PANTHER" id="PTHR35017:SF1">
    <property type="entry name" value="SHKT DOMAIN-CONTAINING PROTEIN"/>
    <property type="match status" value="1"/>
</dbReference>
<evidence type="ECO:0000313" key="1">
    <source>
        <dbReference type="EMBL" id="KAI1723688.1"/>
    </source>
</evidence>
<dbReference type="PANTHER" id="PTHR35017">
    <property type="entry name" value="PROTEIN CBG16223-RELATED"/>
    <property type="match status" value="1"/>
</dbReference>
<proteinExistence type="predicted"/>
<dbReference type="EMBL" id="JAKKPZ010000003">
    <property type="protein sequence ID" value="KAI1723688.1"/>
    <property type="molecule type" value="Genomic_DNA"/>
</dbReference>
<comment type="caution">
    <text evidence="1">The sequence shown here is derived from an EMBL/GenBank/DDBJ whole genome shotgun (WGS) entry which is preliminary data.</text>
</comment>
<organism evidence="1 2">
    <name type="scientific">Ditylenchus destructor</name>
    <dbReference type="NCBI Taxonomy" id="166010"/>
    <lineage>
        <taxon>Eukaryota</taxon>
        <taxon>Metazoa</taxon>
        <taxon>Ecdysozoa</taxon>
        <taxon>Nematoda</taxon>
        <taxon>Chromadorea</taxon>
        <taxon>Rhabditida</taxon>
        <taxon>Tylenchina</taxon>
        <taxon>Tylenchomorpha</taxon>
        <taxon>Sphaerularioidea</taxon>
        <taxon>Anguinidae</taxon>
        <taxon>Anguininae</taxon>
        <taxon>Ditylenchus</taxon>
    </lineage>
</organism>
<reference evidence="1" key="1">
    <citation type="submission" date="2022-01" db="EMBL/GenBank/DDBJ databases">
        <title>Genome Sequence Resource for Two Populations of Ditylenchus destructor, the Migratory Endoparasitic Phytonematode.</title>
        <authorList>
            <person name="Zhang H."/>
            <person name="Lin R."/>
            <person name="Xie B."/>
        </authorList>
    </citation>
    <scope>NUCLEOTIDE SEQUENCE</scope>
    <source>
        <strain evidence="1">BazhouSP</strain>
    </source>
</reference>
<evidence type="ECO:0000313" key="2">
    <source>
        <dbReference type="Proteomes" id="UP001201812"/>
    </source>
</evidence>
<name>A0AAD4NG22_9BILA</name>
<gene>
    <name evidence="1" type="ORF">DdX_03859</name>
</gene>